<sequence>MQITALPPAFRPAVRAIAVTLLAGAVMSAAGCKLIDQRTFDPDVNRKPVPVMPPAPPAPKPVPPLARVQFAAPPESWKPGLTAIVREALARKPDALFTVQTVVPAVGTTEQQAAAMEKAVHDGGQAVAQTIQDAGATTAQINMAATTDAVTAPEVRVTVR</sequence>
<proteinExistence type="predicted"/>
<dbReference type="Proteomes" id="UP001524587">
    <property type="component" value="Unassembled WGS sequence"/>
</dbReference>
<evidence type="ECO:0000313" key="1">
    <source>
        <dbReference type="EMBL" id="MCQ8278364.1"/>
    </source>
</evidence>
<dbReference type="EMBL" id="JAMSKV010000005">
    <property type="protein sequence ID" value="MCQ8278364.1"/>
    <property type="molecule type" value="Genomic_DNA"/>
</dbReference>
<evidence type="ECO:0000313" key="2">
    <source>
        <dbReference type="Proteomes" id="UP001524587"/>
    </source>
</evidence>
<name>A0ABT1W675_9PROT</name>
<keyword evidence="2" id="KW-1185">Reference proteome</keyword>
<comment type="caution">
    <text evidence="1">The sequence shown here is derived from an EMBL/GenBank/DDBJ whole genome shotgun (WGS) entry which is preliminary data.</text>
</comment>
<protein>
    <submittedName>
        <fullName evidence="1">Uncharacterized protein</fullName>
    </submittedName>
</protein>
<gene>
    <name evidence="1" type="ORF">NFI95_07855</name>
</gene>
<organism evidence="1 2">
    <name type="scientific">Endosaccharibacter trunci</name>
    <dbReference type="NCBI Taxonomy" id="2812733"/>
    <lineage>
        <taxon>Bacteria</taxon>
        <taxon>Pseudomonadati</taxon>
        <taxon>Pseudomonadota</taxon>
        <taxon>Alphaproteobacteria</taxon>
        <taxon>Acetobacterales</taxon>
        <taxon>Acetobacteraceae</taxon>
        <taxon>Endosaccharibacter</taxon>
    </lineage>
</organism>
<reference evidence="1 2" key="1">
    <citation type="submission" date="2022-06" db="EMBL/GenBank/DDBJ databases">
        <title>Endosaccharibacter gen. nov., sp. nov., endophytic bacteria isolated from sugarcane.</title>
        <authorList>
            <person name="Pitiwittayakul N."/>
            <person name="Yukphan P."/>
            <person name="Charoenyingcharoen P."/>
            <person name="Tanasupawat S."/>
        </authorList>
    </citation>
    <scope>NUCLEOTIDE SEQUENCE [LARGE SCALE GENOMIC DNA]</scope>
    <source>
        <strain evidence="1 2">KSS8</strain>
    </source>
</reference>
<accession>A0ABT1W675</accession>
<dbReference type="RefSeq" id="WP_422863836.1">
    <property type="nucleotide sequence ID" value="NZ_JAMSKV010000005.1"/>
</dbReference>